<gene>
    <name evidence="4" type="ORF">B8W66_13495</name>
</gene>
<comment type="function">
    <text evidence="3">Antitoxin component of a type II toxin-antitoxin (TA) system.</text>
</comment>
<sequence>MAISASEARQRLFPLLEQVNTDHEPVRITSKAGDAVLMSADDYDSWQETVYLLRSPENARRLMEAVARDKAREPTSAQYTKTIDELQGMAGQE</sequence>
<dbReference type="Gene3D" id="1.10.1220.170">
    <property type="match status" value="1"/>
</dbReference>
<evidence type="ECO:0000256" key="1">
    <source>
        <dbReference type="ARBA" id="ARBA00009981"/>
    </source>
</evidence>
<proteinExistence type="inferred from homology"/>
<dbReference type="PANTHER" id="PTHR33713">
    <property type="entry name" value="ANTITOXIN YAFN-RELATED"/>
    <property type="match status" value="1"/>
</dbReference>
<dbReference type="Proteomes" id="UP000193247">
    <property type="component" value="Unassembled WGS sequence"/>
</dbReference>
<dbReference type="InterPro" id="IPR006442">
    <property type="entry name" value="Antitoxin_Phd/YefM"/>
</dbReference>
<dbReference type="EMBL" id="NCXP01000015">
    <property type="protein sequence ID" value="OSC40316.1"/>
    <property type="molecule type" value="Genomic_DNA"/>
</dbReference>
<dbReference type="Pfam" id="PF02604">
    <property type="entry name" value="PhdYeFM_antitox"/>
    <property type="match status" value="1"/>
</dbReference>
<dbReference type="InterPro" id="IPR051405">
    <property type="entry name" value="phD/YefM_antitoxin"/>
</dbReference>
<evidence type="ECO:0000313" key="4">
    <source>
        <dbReference type="EMBL" id="OSC40316.1"/>
    </source>
</evidence>
<evidence type="ECO:0000313" key="5">
    <source>
        <dbReference type="Proteomes" id="UP000193247"/>
    </source>
</evidence>
<dbReference type="SUPFAM" id="SSF143120">
    <property type="entry name" value="YefM-like"/>
    <property type="match status" value="1"/>
</dbReference>
<comment type="caution">
    <text evidence="4">The sequence shown here is derived from an EMBL/GenBank/DDBJ whole genome shotgun (WGS) entry which is preliminary data.</text>
</comment>
<dbReference type="RefSeq" id="WP_085325513.1">
    <property type="nucleotide sequence ID" value="NZ_NCXP01000015.1"/>
</dbReference>
<dbReference type="AlphaFoldDB" id="A0A1X2LTU8"/>
<dbReference type="OrthoDB" id="9802003at2"/>
<dbReference type="STRING" id="1430326.B8W66_13495"/>
<evidence type="ECO:0000256" key="3">
    <source>
        <dbReference type="RuleBase" id="RU362080"/>
    </source>
</evidence>
<organism evidence="4 5">
    <name type="scientific">Mycobacterium decipiens</name>
    <dbReference type="NCBI Taxonomy" id="1430326"/>
    <lineage>
        <taxon>Bacteria</taxon>
        <taxon>Bacillati</taxon>
        <taxon>Actinomycetota</taxon>
        <taxon>Actinomycetes</taxon>
        <taxon>Mycobacteriales</taxon>
        <taxon>Mycobacteriaceae</taxon>
        <taxon>Mycobacterium</taxon>
    </lineage>
</organism>
<dbReference type="InterPro" id="IPR036165">
    <property type="entry name" value="YefM-like_sf"/>
</dbReference>
<protein>
    <recommendedName>
        <fullName evidence="3">Antitoxin</fullName>
    </recommendedName>
</protein>
<name>A0A1X2LTU8_9MYCO</name>
<dbReference type="Gene3D" id="3.40.1620.10">
    <property type="entry name" value="YefM-like domain"/>
    <property type="match status" value="1"/>
</dbReference>
<reference evidence="4 5" key="1">
    <citation type="submission" date="2017-04" db="EMBL/GenBank/DDBJ databases">
        <title>The new phylogeny of genus Mycobacterium.</title>
        <authorList>
            <person name="Tortoli E."/>
            <person name="Trovato A."/>
            <person name="Cirillo D.M."/>
        </authorList>
    </citation>
    <scope>NUCLEOTIDE SEQUENCE [LARGE SCALE GENOMIC DNA]</scope>
    <source>
        <strain evidence="4 5">TBL 1200985</strain>
    </source>
</reference>
<dbReference type="PANTHER" id="PTHR33713:SF6">
    <property type="entry name" value="ANTITOXIN YEFM"/>
    <property type="match status" value="1"/>
</dbReference>
<dbReference type="NCBIfam" id="TIGR01552">
    <property type="entry name" value="phd_fam"/>
    <property type="match status" value="1"/>
</dbReference>
<evidence type="ECO:0000256" key="2">
    <source>
        <dbReference type="ARBA" id="ARBA00022649"/>
    </source>
</evidence>
<accession>A0A1X2LTU8</accession>
<comment type="similarity">
    <text evidence="1 3">Belongs to the phD/YefM antitoxin family.</text>
</comment>
<keyword evidence="2" id="KW-1277">Toxin-antitoxin system</keyword>
<keyword evidence="5" id="KW-1185">Reference proteome</keyword>